<dbReference type="Proteomes" id="UP001596523">
    <property type="component" value="Unassembled WGS sequence"/>
</dbReference>
<keyword evidence="3" id="KW-1185">Reference proteome</keyword>
<comment type="caution">
    <text evidence="2">The sequence shown here is derived from an EMBL/GenBank/DDBJ whole genome shotgun (WGS) entry which is preliminary data.</text>
</comment>
<dbReference type="SUPFAM" id="SSF46785">
    <property type="entry name" value="Winged helix' DNA-binding domain"/>
    <property type="match status" value="1"/>
</dbReference>
<accession>A0ABW2JT40</accession>
<protein>
    <submittedName>
        <fullName evidence="2">LexA family protein</fullName>
    </submittedName>
</protein>
<gene>
    <name evidence="2" type="ORF">ACFQVC_32635</name>
</gene>
<dbReference type="InterPro" id="IPR036390">
    <property type="entry name" value="WH_DNA-bd_sf"/>
</dbReference>
<evidence type="ECO:0000259" key="1">
    <source>
        <dbReference type="Pfam" id="PF01726"/>
    </source>
</evidence>
<dbReference type="Gene3D" id="1.10.10.10">
    <property type="entry name" value="Winged helix-like DNA-binding domain superfamily/Winged helix DNA-binding domain"/>
    <property type="match status" value="1"/>
</dbReference>
<sequence length="70" mass="7642">MLAERQAHIARSAKAYVARYGEAPSMRELAAAAGLSSVSTVAYHLRCMREQGYPVDTRGRVSTRCSHCGQ</sequence>
<dbReference type="EMBL" id="JBHTCF010000018">
    <property type="protein sequence ID" value="MFC7308942.1"/>
    <property type="molecule type" value="Genomic_DNA"/>
</dbReference>
<feature type="domain" description="LexA repressor DNA-binding" evidence="1">
    <location>
        <begin position="2"/>
        <end position="53"/>
    </location>
</feature>
<reference evidence="3" key="1">
    <citation type="journal article" date="2019" name="Int. J. Syst. Evol. Microbiol.">
        <title>The Global Catalogue of Microorganisms (GCM) 10K type strain sequencing project: providing services to taxonomists for standard genome sequencing and annotation.</title>
        <authorList>
            <consortium name="The Broad Institute Genomics Platform"/>
            <consortium name="The Broad Institute Genome Sequencing Center for Infectious Disease"/>
            <person name="Wu L."/>
            <person name="Ma J."/>
        </authorList>
    </citation>
    <scope>NUCLEOTIDE SEQUENCE [LARGE SCALE GENOMIC DNA]</scope>
    <source>
        <strain evidence="3">SYNS20</strain>
    </source>
</reference>
<organism evidence="2 3">
    <name type="scientific">Streptomyces monticola</name>
    <dbReference type="NCBI Taxonomy" id="2666263"/>
    <lineage>
        <taxon>Bacteria</taxon>
        <taxon>Bacillati</taxon>
        <taxon>Actinomycetota</taxon>
        <taxon>Actinomycetes</taxon>
        <taxon>Kitasatosporales</taxon>
        <taxon>Streptomycetaceae</taxon>
        <taxon>Streptomyces</taxon>
    </lineage>
</organism>
<dbReference type="Pfam" id="PF01726">
    <property type="entry name" value="LexA_DNA_bind"/>
    <property type="match status" value="1"/>
</dbReference>
<name>A0ABW2JT40_9ACTN</name>
<dbReference type="InterPro" id="IPR006199">
    <property type="entry name" value="LexA_DNA-bd_dom"/>
</dbReference>
<proteinExistence type="predicted"/>
<dbReference type="InterPro" id="IPR036388">
    <property type="entry name" value="WH-like_DNA-bd_sf"/>
</dbReference>
<evidence type="ECO:0000313" key="2">
    <source>
        <dbReference type="EMBL" id="MFC7308942.1"/>
    </source>
</evidence>
<evidence type="ECO:0000313" key="3">
    <source>
        <dbReference type="Proteomes" id="UP001596523"/>
    </source>
</evidence>
<dbReference type="RefSeq" id="WP_381837572.1">
    <property type="nucleotide sequence ID" value="NZ_JBHTCF010000018.1"/>
</dbReference>